<dbReference type="InterPro" id="IPR000719">
    <property type="entry name" value="Prot_kinase_dom"/>
</dbReference>
<dbReference type="GO" id="GO:0002229">
    <property type="term" value="P:defense response to oomycetes"/>
    <property type="evidence" value="ECO:0007669"/>
    <property type="project" value="UniProtKB-ARBA"/>
</dbReference>
<dbReference type="Gene3D" id="2.60.120.200">
    <property type="match status" value="1"/>
</dbReference>
<protein>
    <recommendedName>
        <fullName evidence="5">non-specific serine/threonine protein kinase</fullName>
        <ecNumber evidence="5">2.7.11.1</ecNumber>
    </recommendedName>
</protein>
<evidence type="ECO:0000256" key="14">
    <source>
        <dbReference type="ARBA" id="ARBA00022840"/>
    </source>
</evidence>
<dbReference type="SUPFAM" id="SSF49899">
    <property type="entry name" value="Concanavalin A-like lectins/glucanases"/>
    <property type="match status" value="1"/>
</dbReference>
<dbReference type="PROSITE" id="PS50011">
    <property type="entry name" value="PROTEIN_KINASE_DOM"/>
    <property type="match status" value="1"/>
</dbReference>
<dbReference type="SMART" id="SM00220">
    <property type="entry name" value="S_TKc"/>
    <property type="match status" value="1"/>
</dbReference>
<feature type="domain" description="Protein kinase" evidence="24">
    <location>
        <begin position="351"/>
        <end position="620"/>
    </location>
</feature>
<evidence type="ECO:0000256" key="6">
    <source>
        <dbReference type="ARBA" id="ARBA00022475"/>
    </source>
</evidence>
<evidence type="ECO:0000256" key="7">
    <source>
        <dbReference type="ARBA" id="ARBA00022527"/>
    </source>
</evidence>
<dbReference type="GO" id="GO:0042742">
    <property type="term" value="P:defense response to bacterium"/>
    <property type="evidence" value="ECO:0007669"/>
    <property type="project" value="UniProtKB-ARBA"/>
</dbReference>
<dbReference type="FunFam" id="3.30.200.20:FF:000621">
    <property type="entry name" value="Putative L-type lectin-domain containing receptor kinase VII.2"/>
    <property type="match status" value="1"/>
</dbReference>
<dbReference type="GO" id="GO:0004674">
    <property type="term" value="F:protein serine/threonine kinase activity"/>
    <property type="evidence" value="ECO:0007669"/>
    <property type="project" value="UniProtKB-KW"/>
</dbReference>
<dbReference type="AlphaFoldDB" id="A0ABD2ZUW9"/>
<keyword evidence="14 21" id="KW-0067">ATP-binding</keyword>
<feature type="chain" id="PRO_5044878837" description="non-specific serine/threonine protein kinase" evidence="23">
    <location>
        <begin position="25"/>
        <end position="685"/>
    </location>
</feature>
<name>A0ABD2ZUW9_9GENT</name>
<dbReference type="PROSITE" id="PS00107">
    <property type="entry name" value="PROTEIN_KINASE_ATP"/>
    <property type="match status" value="1"/>
</dbReference>
<keyword evidence="17" id="KW-0675">Receptor</keyword>
<gene>
    <name evidence="25" type="ORF">ACH5RR_015111</name>
</gene>
<evidence type="ECO:0000256" key="16">
    <source>
        <dbReference type="ARBA" id="ARBA00023136"/>
    </source>
</evidence>
<keyword evidence="6" id="KW-1003">Cell membrane</keyword>
<proteinExistence type="inferred from homology"/>
<reference evidence="25 26" key="1">
    <citation type="submission" date="2024-11" db="EMBL/GenBank/DDBJ databases">
        <title>A near-complete genome assembly of Cinchona calisaya.</title>
        <authorList>
            <person name="Lian D.C."/>
            <person name="Zhao X.W."/>
            <person name="Wei L."/>
        </authorList>
    </citation>
    <scope>NUCLEOTIDE SEQUENCE [LARGE SCALE GENOMIC DNA]</scope>
    <source>
        <tissue evidence="25">Nenye</tissue>
    </source>
</reference>
<evidence type="ECO:0000256" key="23">
    <source>
        <dbReference type="SAM" id="SignalP"/>
    </source>
</evidence>
<dbReference type="Pfam" id="PF00139">
    <property type="entry name" value="Lectin_legB"/>
    <property type="match status" value="1"/>
</dbReference>
<dbReference type="FunFam" id="1.10.510.10:FF:000108">
    <property type="entry name" value="L-type lectin-domain containing receptor kinase S.4"/>
    <property type="match status" value="1"/>
</dbReference>
<organism evidence="25 26">
    <name type="scientific">Cinchona calisaya</name>
    <dbReference type="NCBI Taxonomy" id="153742"/>
    <lineage>
        <taxon>Eukaryota</taxon>
        <taxon>Viridiplantae</taxon>
        <taxon>Streptophyta</taxon>
        <taxon>Embryophyta</taxon>
        <taxon>Tracheophyta</taxon>
        <taxon>Spermatophyta</taxon>
        <taxon>Magnoliopsida</taxon>
        <taxon>eudicotyledons</taxon>
        <taxon>Gunneridae</taxon>
        <taxon>Pentapetalae</taxon>
        <taxon>asterids</taxon>
        <taxon>lamiids</taxon>
        <taxon>Gentianales</taxon>
        <taxon>Rubiaceae</taxon>
        <taxon>Cinchonoideae</taxon>
        <taxon>Cinchoneae</taxon>
        <taxon>Cinchona</taxon>
    </lineage>
</organism>
<sequence length="685" mass="77035">MKNHQQILFPSLLFILLSIQSTLAIDFVYNSFNSSSISLYGNATIESNILTLTNATTFSIGRALYPSKIVTKTANSSSYVIPFSTSFVFAMAPSKNFIPGHGIVFLFVPKTGIEGTDSAEYLGLLKLTNNDHPENHLFGVEFDVVKNQEFNDTSDNHVGLDINSLVSEVAHDAGYWPDDSNKPFKPLKMNDGKTYQVWIDYKDSQINVTMAPTGIKRPKQPLLNATLNLSQVFQDEMYVGFTSATGQLVESHKILAWSFSNTNFSLSEELITVGLPSFELPKDPFFREKWFIAGMTVGVFVILVLGSLLSVLVIKERQRRKREREEMEDWELEYWPHRITYHEIDAATKSFSDENVIGVGGNGKVYKGIMAGGAEVAVKRISHRNSEGMREFISEVSSLGRLKHRNLVGLRGWCKKEKGSFILVYDYMENGSLDKRIFVNDESKILSCEDRIRIVRDVASAILYLHEGWEAKVLHRDIKASNVLLDKDMNARLGDFGLARMHDHGQVAATTMVVGTVGYMAPELVKNGRTSAQTDVFGFGVLVLEVICGRQPIDEGKPPLIDWVWELMSRGELLNAVDKRMRLRGGFDEEEAEKVLRLGLLCAHPDPSLRPTMRQVVKFFEGNSDQADETEGEDVDIYLLKRMKSWSIWPDYSLSIGSHPTFEEIREGLSSSMSLSWSQSMVLAR</sequence>
<dbReference type="InterPro" id="IPR013320">
    <property type="entry name" value="ConA-like_dom_sf"/>
</dbReference>
<dbReference type="Proteomes" id="UP001630127">
    <property type="component" value="Unassembled WGS sequence"/>
</dbReference>
<evidence type="ECO:0000256" key="13">
    <source>
        <dbReference type="ARBA" id="ARBA00022777"/>
    </source>
</evidence>
<evidence type="ECO:0000256" key="12">
    <source>
        <dbReference type="ARBA" id="ARBA00022741"/>
    </source>
</evidence>
<comment type="similarity">
    <text evidence="3">In the N-terminal section; belongs to the leguminous lectin family.</text>
</comment>
<comment type="caution">
    <text evidence="25">The sequence shown here is derived from an EMBL/GenBank/DDBJ whole genome shotgun (WGS) entry which is preliminary data.</text>
</comment>
<evidence type="ECO:0000259" key="24">
    <source>
        <dbReference type="PROSITE" id="PS50011"/>
    </source>
</evidence>
<dbReference type="InterPro" id="IPR050528">
    <property type="entry name" value="L-type_Lectin-RKs"/>
</dbReference>
<evidence type="ECO:0000256" key="11">
    <source>
        <dbReference type="ARBA" id="ARBA00022734"/>
    </source>
</evidence>
<dbReference type="InterPro" id="IPR011009">
    <property type="entry name" value="Kinase-like_dom_sf"/>
</dbReference>
<dbReference type="InterPro" id="IPR008271">
    <property type="entry name" value="Ser/Thr_kinase_AS"/>
</dbReference>
<dbReference type="EC" id="2.7.11.1" evidence="5"/>
<evidence type="ECO:0000256" key="3">
    <source>
        <dbReference type="ARBA" id="ARBA00008536"/>
    </source>
</evidence>
<keyword evidence="10 23" id="KW-0732">Signal</keyword>
<dbReference type="SUPFAM" id="SSF56112">
    <property type="entry name" value="Protein kinase-like (PK-like)"/>
    <property type="match status" value="1"/>
</dbReference>
<feature type="transmembrane region" description="Helical" evidence="22">
    <location>
        <begin position="290"/>
        <end position="314"/>
    </location>
</feature>
<evidence type="ECO:0000256" key="8">
    <source>
        <dbReference type="ARBA" id="ARBA00022679"/>
    </source>
</evidence>
<keyword evidence="16 22" id="KW-0472">Membrane</keyword>
<dbReference type="CDD" id="cd06899">
    <property type="entry name" value="lectin_legume_LecRK_Arcelin_ConA"/>
    <property type="match status" value="1"/>
</dbReference>
<comment type="subcellular location">
    <subcellularLocation>
        <location evidence="1">Cell membrane</location>
    </subcellularLocation>
    <subcellularLocation>
        <location evidence="2">Membrane</location>
        <topology evidence="2">Single-pass type I membrane protein</topology>
    </subcellularLocation>
</comment>
<dbReference type="PROSITE" id="PS00108">
    <property type="entry name" value="PROTEIN_KINASE_ST"/>
    <property type="match status" value="1"/>
</dbReference>
<keyword evidence="18" id="KW-0325">Glycoprotein</keyword>
<comment type="catalytic activity">
    <reaction evidence="19">
        <text>L-threonyl-[protein] + ATP = O-phospho-L-threonyl-[protein] + ADP + H(+)</text>
        <dbReference type="Rhea" id="RHEA:46608"/>
        <dbReference type="Rhea" id="RHEA-COMP:11060"/>
        <dbReference type="Rhea" id="RHEA-COMP:11605"/>
        <dbReference type="ChEBI" id="CHEBI:15378"/>
        <dbReference type="ChEBI" id="CHEBI:30013"/>
        <dbReference type="ChEBI" id="CHEBI:30616"/>
        <dbReference type="ChEBI" id="CHEBI:61977"/>
        <dbReference type="ChEBI" id="CHEBI:456216"/>
        <dbReference type="EC" id="2.7.11.1"/>
    </reaction>
</comment>
<accession>A0ABD2ZUW9</accession>
<evidence type="ECO:0000256" key="21">
    <source>
        <dbReference type="PROSITE-ProRule" id="PRU10141"/>
    </source>
</evidence>
<keyword evidence="12 21" id="KW-0547">Nucleotide-binding</keyword>
<keyword evidence="26" id="KW-1185">Reference proteome</keyword>
<dbReference type="GO" id="GO:0005524">
    <property type="term" value="F:ATP binding"/>
    <property type="evidence" value="ECO:0007669"/>
    <property type="project" value="UniProtKB-UniRule"/>
</dbReference>
<evidence type="ECO:0000256" key="20">
    <source>
        <dbReference type="ARBA" id="ARBA00048679"/>
    </source>
</evidence>
<evidence type="ECO:0000256" key="15">
    <source>
        <dbReference type="ARBA" id="ARBA00022989"/>
    </source>
</evidence>
<dbReference type="Pfam" id="PF00069">
    <property type="entry name" value="Pkinase"/>
    <property type="match status" value="1"/>
</dbReference>
<dbReference type="PANTHER" id="PTHR27007">
    <property type="match status" value="1"/>
</dbReference>
<dbReference type="FunFam" id="2.60.120.200:FF:000086">
    <property type="entry name" value="L-type lectin-domain containing receptor kinase S.4"/>
    <property type="match status" value="1"/>
</dbReference>
<dbReference type="InterPro" id="IPR017441">
    <property type="entry name" value="Protein_kinase_ATP_BS"/>
</dbReference>
<evidence type="ECO:0000256" key="5">
    <source>
        <dbReference type="ARBA" id="ARBA00012513"/>
    </source>
</evidence>
<evidence type="ECO:0000256" key="10">
    <source>
        <dbReference type="ARBA" id="ARBA00022729"/>
    </source>
</evidence>
<evidence type="ECO:0000256" key="2">
    <source>
        <dbReference type="ARBA" id="ARBA00004479"/>
    </source>
</evidence>
<dbReference type="Gene3D" id="3.30.200.20">
    <property type="entry name" value="Phosphorylase Kinase, domain 1"/>
    <property type="match status" value="1"/>
</dbReference>
<evidence type="ECO:0000313" key="25">
    <source>
        <dbReference type="EMBL" id="KAL3522277.1"/>
    </source>
</evidence>
<evidence type="ECO:0000256" key="9">
    <source>
        <dbReference type="ARBA" id="ARBA00022692"/>
    </source>
</evidence>
<dbReference type="InterPro" id="IPR001220">
    <property type="entry name" value="Legume_lectin_dom"/>
</dbReference>
<evidence type="ECO:0000256" key="1">
    <source>
        <dbReference type="ARBA" id="ARBA00004236"/>
    </source>
</evidence>
<keyword evidence="9 22" id="KW-0812">Transmembrane</keyword>
<keyword evidence="8" id="KW-0808">Transferase</keyword>
<evidence type="ECO:0000256" key="22">
    <source>
        <dbReference type="SAM" id="Phobius"/>
    </source>
</evidence>
<evidence type="ECO:0000256" key="4">
    <source>
        <dbReference type="ARBA" id="ARBA00010217"/>
    </source>
</evidence>
<dbReference type="GO" id="GO:0030246">
    <property type="term" value="F:carbohydrate binding"/>
    <property type="evidence" value="ECO:0007669"/>
    <property type="project" value="UniProtKB-KW"/>
</dbReference>
<feature type="signal peptide" evidence="23">
    <location>
        <begin position="1"/>
        <end position="24"/>
    </location>
</feature>
<keyword evidence="13" id="KW-0418">Kinase</keyword>
<keyword evidence="7" id="KW-0723">Serine/threonine-protein kinase</keyword>
<evidence type="ECO:0000256" key="18">
    <source>
        <dbReference type="ARBA" id="ARBA00023180"/>
    </source>
</evidence>
<dbReference type="Gene3D" id="1.10.510.10">
    <property type="entry name" value="Transferase(Phosphotransferase) domain 1"/>
    <property type="match status" value="1"/>
</dbReference>
<evidence type="ECO:0000256" key="17">
    <source>
        <dbReference type="ARBA" id="ARBA00023170"/>
    </source>
</evidence>
<feature type="binding site" evidence="21">
    <location>
        <position position="379"/>
    </location>
    <ligand>
        <name>ATP</name>
        <dbReference type="ChEBI" id="CHEBI:30616"/>
    </ligand>
</feature>
<keyword evidence="11" id="KW-0430">Lectin</keyword>
<comment type="similarity">
    <text evidence="4">In the C-terminal section; belongs to the protein kinase superfamily. Ser/Thr protein kinase family.</text>
</comment>
<evidence type="ECO:0000256" key="19">
    <source>
        <dbReference type="ARBA" id="ARBA00047899"/>
    </source>
</evidence>
<dbReference type="CDD" id="cd14066">
    <property type="entry name" value="STKc_IRAK"/>
    <property type="match status" value="1"/>
</dbReference>
<evidence type="ECO:0000313" key="26">
    <source>
        <dbReference type="Proteomes" id="UP001630127"/>
    </source>
</evidence>
<dbReference type="GO" id="GO:0005886">
    <property type="term" value="C:plasma membrane"/>
    <property type="evidence" value="ECO:0007669"/>
    <property type="project" value="UniProtKB-SubCell"/>
</dbReference>
<keyword evidence="15 22" id="KW-1133">Transmembrane helix</keyword>
<dbReference type="EMBL" id="JBJUIK010000007">
    <property type="protein sequence ID" value="KAL3522277.1"/>
    <property type="molecule type" value="Genomic_DNA"/>
</dbReference>
<comment type="catalytic activity">
    <reaction evidence="20">
        <text>L-seryl-[protein] + ATP = O-phospho-L-seryl-[protein] + ADP + H(+)</text>
        <dbReference type="Rhea" id="RHEA:17989"/>
        <dbReference type="Rhea" id="RHEA-COMP:9863"/>
        <dbReference type="Rhea" id="RHEA-COMP:11604"/>
        <dbReference type="ChEBI" id="CHEBI:15378"/>
        <dbReference type="ChEBI" id="CHEBI:29999"/>
        <dbReference type="ChEBI" id="CHEBI:30616"/>
        <dbReference type="ChEBI" id="CHEBI:83421"/>
        <dbReference type="ChEBI" id="CHEBI:456216"/>
        <dbReference type="EC" id="2.7.11.1"/>
    </reaction>
</comment>